<dbReference type="OrthoDB" id="10020554at2759"/>
<evidence type="ECO:0000256" key="2">
    <source>
        <dbReference type="ARBA" id="ARBA00010441"/>
    </source>
</evidence>
<dbReference type="EC" id="2.7.8.41" evidence="13"/>
<evidence type="ECO:0000256" key="12">
    <source>
        <dbReference type="ARBA" id="ARBA00023264"/>
    </source>
</evidence>
<protein>
    <recommendedName>
        <fullName evidence="13">cardiolipin synthase (CMP-forming)</fullName>
        <ecNumber evidence="13">2.7.8.41</ecNumber>
    </recommendedName>
</protein>
<keyword evidence="11" id="KW-0594">Phospholipid biosynthesis</keyword>
<evidence type="ECO:0000256" key="15">
    <source>
        <dbReference type="SAM" id="MobiDB-lite"/>
    </source>
</evidence>
<keyword evidence="18" id="KW-1185">Reference proteome</keyword>
<reference evidence="17" key="1">
    <citation type="submission" date="2021-01" db="EMBL/GenBank/DDBJ databases">
        <authorList>
            <person name="Li R."/>
            <person name="Bekaert M."/>
        </authorList>
    </citation>
    <scope>NUCLEOTIDE SEQUENCE</scope>
    <source>
        <strain evidence="17">Farmed</strain>
    </source>
</reference>
<keyword evidence="12" id="KW-1208">Phospholipid metabolism</keyword>
<comment type="catalytic activity">
    <reaction evidence="14">
        <text>a CDP-1,2-diacyl-sn-glycerol + a 1,2-diacyl-sn-glycero-3-phospho-(1'-sn-glycerol) = a cardiolipin + CMP + H(+)</text>
        <dbReference type="Rhea" id="RHEA:32931"/>
        <dbReference type="ChEBI" id="CHEBI:15378"/>
        <dbReference type="ChEBI" id="CHEBI:58332"/>
        <dbReference type="ChEBI" id="CHEBI:60377"/>
        <dbReference type="ChEBI" id="CHEBI:62237"/>
        <dbReference type="ChEBI" id="CHEBI:64716"/>
        <dbReference type="EC" id="2.7.8.41"/>
    </reaction>
</comment>
<evidence type="ECO:0000256" key="3">
    <source>
        <dbReference type="ARBA" id="ARBA00022516"/>
    </source>
</evidence>
<evidence type="ECO:0000256" key="6">
    <source>
        <dbReference type="ARBA" id="ARBA00022792"/>
    </source>
</evidence>
<evidence type="ECO:0000256" key="5">
    <source>
        <dbReference type="ARBA" id="ARBA00022692"/>
    </source>
</evidence>
<keyword evidence="4 17" id="KW-0808">Transferase</keyword>
<keyword evidence="8" id="KW-0443">Lipid metabolism</keyword>
<dbReference type="PANTHER" id="PTHR14269:SF60">
    <property type="entry name" value="CARDIOLIPIN SYNTHASE (CMP-FORMING)"/>
    <property type="match status" value="1"/>
</dbReference>
<evidence type="ECO:0000256" key="10">
    <source>
        <dbReference type="ARBA" id="ARBA00023136"/>
    </source>
</evidence>
<evidence type="ECO:0000313" key="18">
    <source>
        <dbReference type="Proteomes" id="UP000597762"/>
    </source>
</evidence>
<accession>A0A812BY51</accession>
<keyword evidence="5 16" id="KW-0812">Transmembrane</keyword>
<evidence type="ECO:0000256" key="7">
    <source>
        <dbReference type="ARBA" id="ARBA00022989"/>
    </source>
</evidence>
<evidence type="ECO:0000256" key="11">
    <source>
        <dbReference type="ARBA" id="ARBA00023209"/>
    </source>
</evidence>
<dbReference type="InterPro" id="IPR050324">
    <property type="entry name" value="CDP-alcohol_PTase-I"/>
</dbReference>
<dbReference type="InterPro" id="IPR043130">
    <property type="entry name" value="CDP-OH_PTrfase_TM_dom"/>
</dbReference>
<feature type="compositionally biased region" description="Polar residues" evidence="15">
    <location>
        <begin position="169"/>
        <end position="188"/>
    </location>
</feature>
<evidence type="ECO:0000256" key="9">
    <source>
        <dbReference type="ARBA" id="ARBA00023128"/>
    </source>
</evidence>
<keyword evidence="6" id="KW-0999">Mitochondrion inner membrane</keyword>
<evidence type="ECO:0000256" key="8">
    <source>
        <dbReference type="ARBA" id="ARBA00023098"/>
    </source>
</evidence>
<feature type="transmembrane region" description="Helical" evidence="16">
    <location>
        <begin position="298"/>
        <end position="316"/>
    </location>
</feature>
<evidence type="ECO:0000256" key="4">
    <source>
        <dbReference type="ARBA" id="ARBA00022679"/>
    </source>
</evidence>
<dbReference type="GO" id="GO:0032049">
    <property type="term" value="P:cardiolipin biosynthetic process"/>
    <property type="evidence" value="ECO:0007669"/>
    <property type="project" value="TreeGrafter"/>
</dbReference>
<evidence type="ECO:0000256" key="13">
    <source>
        <dbReference type="ARBA" id="ARBA00039001"/>
    </source>
</evidence>
<feature type="transmembrane region" description="Helical" evidence="16">
    <location>
        <begin position="232"/>
        <end position="254"/>
    </location>
</feature>
<evidence type="ECO:0000256" key="1">
    <source>
        <dbReference type="ARBA" id="ARBA00004448"/>
    </source>
</evidence>
<dbReference type="EMBL" id="CAHIKZ030000931">
    <property type="protein sequence ID" value="CAE1245577.1"/>
    <property type="molecule type" value="Genomic_DNA"/>
</dbReference>
<gene>
    <name evidence="17" type="ORF">SPHA_24786</name>
</gene>
<organism evidence="17 18">
    <name type="scientific">Acanthosepion pharaonis</name>
    <name type="common">Pharaoh cuttlefish</name>
    <name type="synonym">Sepia pharaonis</name>
    <dbReference type="NCBI Taxonomy" id="158019"/>
    <lineage>
        <taxon>Eukaryota</taxon>
        <taxon>Metazoa</taxon>
        <taxon>Spiralia</taxon>
        <taxon>Lophotrochozoa</taxon>
        <taxon>Mollusca</taxon>
        <taxon>Cephalopoda</taxon>
        <taxon>Coleoidea</taxon>
        <taxon>Decapodiformes</taxon>
        <taxon>Sepiida</taxon>
        <taxon>Sepiina</taxon>
        <taxon>Sepiidae</taxon>
        <taxon>Acanthosepion</taxon>
    </lineage>
</organism>
<comment type="subcellular location">
    <subcellularLocation>
        <location evidence="1">Mitochondrion inner membrane</location>
        <topology evidence="1">Multi-pass membrane protein</topology>
    </subcellularLocation>
</comment>
<dbReference type="Proteomes" id="UP000597762">
    <property type="component" value="Unassembled WGS sequence"/>
</dbReference>
<dbReference type="Pfam" id="PF01066">
    <property type="entry name" value="CDP-OH_P_transf"/>
    <property type="match status" value="1"/>
</dbReference>
<dbReference type="InterPro" id="IPR000462">
    <property type="entry name" value="CDP-OH_P_trans"/>
</dbReference>
<dbReference type="Gene3D" id="1.20.120.1760">
    <property type="match status" value="1"/>
</dbReference>
<keyword evidence="10 16" id="KW-0472">Membrane</keyword>
<dbReference type="GO" id="GO:0005743">
    <property type="term" value="C:mitochondrial inner membrane"/>
    <property type="evidence" value="ECO:0007669"/>
    <property type="project" value="UniProtKB-SubCell"/>
</dbReference>
<evidence type="ECO:0000256" key="14">
    <source>
        <dbReference type="ARBA" id="ARBA00047433"/>
    </source>
</evidence>
<dbReference type="FunFam" id="1.20.120.1760:FF:000005">
    <property type="entry name" value="Cardiolipin synthase 1"/>
    <property type="match status" value="1"/>
</dbReference>
<keyword evidence="7 16" id="KW-1133">Transmembrane helix</keyword>
<evidence type="ECO:0000313" key="17">
    <source>
        <dbReference type="EMBL" id="CAE1245577.1"/>
    </source>
</evidence>
<name>A0A812BY51_ACAPH</name>
<comment type="caution">
    <text evidence="17">The sequence shown here is derived from an EMBL/GenBank/DDBJ whole genome shotgun (WGS) entry which is preliminary data.</text>
</comment>
<comment type="similarity">
    <text evidence="2">Belongs to the CDP-alcohol phosphatidyltransferase class-I family.</text>
</comment>
<proteinExistence type="inferred from homology"/>
<keyword evidence="9" id="KW-0496">Mitochondrion</keyword>
<feature type="region of interest" description="Disordered" evidence="15">
    <location>
        <begin position="169"/>
        <end position="200"/>
    </location>
</feature>
<dbReference type="PANTHER" id="PTHR14269">
    <property type="entry name" value="CDP-DIACYLGLYCEROL--GLYCEROL-3-PHOSPHATE 3-PHOSPHATIDYLTRANSFERASE-RELATED"/>
    <property type="match status" value="1"/>
</dbReference>
<keyword evidence="3" id="KW-0444">Lipid biosynthesis</keyword>
<dbReference type="AlphaFoldDB" id="A0A812BY51"/>
<sequence length="410" mass="45924">MFWRTCRYHQPFFVARLIQDCYSGIPRTCRPSLTKGKLQKQQLIIIQSPFFRSSHSLPAGMKFLFSYRPYHKTSVHMFDKVVYSNQLKRNFSSSPFWLNSLFQYQDNSRPKNSNGVPLLVPVPNSLKTSPVIHCPQAVSSSLTFPSSFFNRRLQPFTIHSIINAKCYGTQSKNSPNPDTTSSPISLNSEPDKSQRLPQTGDLKEDIQTIPNLLTCCRMASAPFVSYLILNSYFSWALGLLVCAGITDVLDGYIARNFKNQNSMLGTALDPLADKILISFLSVSLTMVDLIPLPLLLVIIGRDLGLIGIFFYIRYVSLPPPKTIKRYFDVTHSTAEISPSLLSKVNTAIQLSLLGLSVAAPVFGFVDHVFLQTLWYITASTTILSACGYVRERNNVIKILGTNSNLKSGKK</sequence>
<dbReference type="GO" id="GO:0043337">
    <property type="term" value="F:cardiolipin synthase (CMP-forming)"/>
    <property type="evidence" value="ECO:0007669"/>
    <property type="project" value="UniProtKB-EC"/>
</dbReference>
<evidence type="ECO:0000256" key="16">
    <source>
        <dbReference type="SAM" id="Phobius"/>
    </source>
</evidence>